<dbReference type="InParanoid" id="K1QDB1"/>
<name>K1QDB1_MAGGI</name>
<dbReference type="HOGENOM" id="CLU_1671050_0_0_1"/>
<dbReference type="EMBL" id="JH818730">
    <property type="protein sequence ID" value="EKC19486.1"/>
    <property type="molecule type" value="Genomic_DNA"/>
</dbReference>
<accession>K1QDB1</accession>
<proteinExistence type="predicted"/>
<evidence type="ECO:0000313" key="1">
    <source>
        <dbReference type="EMBL" id="EKC19486.1"/>
    </source>
</evidence>
<organism evidence="1">
    <name type="scientific">Magallana gigas</name>
    <name type="common">Pacific oyster</name>
    <name type="synonym">Crassostrea gigas</name>
    <dbReference type="NCBI Taxonomy" id="29159"/>
    <lineage>
        <taxon>Eukaryota</taxon>
        <taxon>Metazoa</taxon>
        <taxon>Spiralia</taxon>
        <taxon>Lophotrochozoa</taxon>
        <taxon>Mollusca</taxon>
        <taxon>Bivalvia</taxon>
        <taxon>Autobranchia</taxon>
        <taxon>Pteriomorphia</taxon>
        <taxon>Ostreida</taxon>
        <taxon>Ostreoidea</taxon>
        <taxon>Ostreidae</taxon>
        <taxon>Magallana</taxon>
    </lineage>
</organism>
<reference evidence="1" key="1">
    <citation type="journal article" date="2012" name="Nature">
        <title>The oyster genome reveals stress adaptation and complexity of shell formation.</title>
        <authorList>
            <person name="Zhang G."/>
            <person name="Fang X."/>
            <person name="Guo X."/>
            <person name="Li L."/>
            <person name="Luo R."/>
            <person name="Xu F."/>
            <person name="Yang P."/>
            <person name="Zhang L."/>
            <person name="Wang X."/>
            <person name="Qi H."/>
            <person name="Xiong Z."/>
            <person name="Que H."/>
            <person name="Xie Y."/>
            <person name="Holland P.W."/>
            <person name="Paps J."/>
            <person name="Zhu Y."/>
            <person name="Wu F."/>
            <person name="Chen Y."/>
            <person name="Wang J."/>
            <person name="Peng C."/>
            <person name="Meng J."/>
            <person name="Yang L."/>
            <person name="Liu J."/>
            <person name="Wen B."/>
            <person name="Zhang N."/>
            <person name="Huang Z."/>
            <person name="Zhu Q."/>
            <person name="Feng Y."/>
            <person name="Mount A."/>
            <person name="Hedgecock D."/>
            <person name="Xu Z."/>
            <person name="Liu Y."/>
            <person name="Domazet-Loso T."/>
            <person name="Du Y."/>
            <person name="Sun X."/>
            <person name="Zhang S."/>
            <person name="Liu B."/>
            <person name="Cheng P."/>
            <person name="Jiang X."/>
            <person name="Li J."/>
            <person name="Fan D."/>
            <person name="Wang W."/>
            <person name="Fu W."/>
            <person name="Wang T."/>
            <person name="Wang B."/>
            <person name="Zhang J."/>
            <person name="Peng Z."/>
            <person name="Li Y."/>
            <person name="Li N."/>
            <person name="Wang J."/>
            <person name="Chen M."/>
            <person name="He Y."/>
            <person name="Tan F."/>
            <person name="Song X."/>
            <person name="Zheng Q."/>
            <person name="Huang R."/>
            <person name="Yang H."/>
            <person name="Du X."/>
            <person name="Chen L."/>
            <person name="Yang M."/>
            <person name="Gaffney P.M."/>
            <person name="Wang S."/>
            <person name="Luo L."/>
            <person name="She Z."/>
            <person name="Ming Y."/>
            <person name="Huang W."/>
            <person name="Zhang S."/>
            <person name="Huang B."/>
            <person name="Zhang Y."/>
            <person name="Qu T."/>
            <person name="Ni P."/>
            <person name="Miao G."/>
            <person name="Wang J."/>
            <person name="Wang Q."/>
            <person name="Steinberg C.E."/>
            <person name="Wang H."/>
            <person name="Li N."/>
            <person name="Qian L."/>
            <person name="Zhang G."/>
            <person name="Li Y."/>
            <person name="Yang H."/>
            <person name="Liu X."/>
            <person name="Wang J."/>
            <person name="Yin Y."/>
            <person name="Wang J."/>
        </authorList>
    </citation>
    <scope>NUCLEOTIDE SEQUENCE [LARGE SCALE GENOMIC DNA]</scope>
    <source>
        <strain evidence="1">05x7-T-G4-1.051#20</strain>
    </source>
</reference>
<protein>
    <submittedName>
        <fullName evidence="1">Uncharacterized protein</fullName>
    </submittedName>
</protein>
<dbReference type="AlphaFoldDB" id="K1QDB1"/>
<sequence length="158" mass="17200">MGEEYSQGIADIAQISAVCGESSFSMYVKPEVPITAKASKITGLTFDGSYKEGLAEVCAPRDQITGFCCALYDEGVGRVVEDYTRPCSNCSFRYPSDNIVKYPQCIAPPKTTFSDNDTKESAPCLNGKKRGKRHAECRGVLNENAGHKQNPDVLSCVR</sequence>
<gene>
    <name evidence="1" type="ORF">CGI_10008458</name>
</gene>